<dbReference type="EMBL" id="JFYZ01000001">
    <property type="protein sequence ID" value="EZP84484.1"/>
    <property type="molecule type" value="Genomic_DNA"/>
</dbReference>
<feature type="compositionally biased region" description="Low complexity" evidence="1">
    <location>
        <begin position="216"/>
        <end position="232"/>
    </location>
</feature>
<keyword evidence="6" id="KW-1185">Reference proteome</keyword>
<feature type="region of interest" description="Disordered" evidence="1">
    <location>
        <begin position="204"/>
        <end position="238"/>
    </location>
</feature>
<gene>
    <name evidence="3" type="ORF">BES08_01260</name>
    <name evidence="4" type="ORF">BV97_00237</name>
</gene>
<dbReference type="KEGG" id="nre:BES08_01260"/>
<dbReference type="OrthoDB" id="7427936at2"/>
<organism evidence="4 5">
    <name type="scientific">Novosphingobium resinovorum</name>
    <dbReference type="NCBI Taxonomy" id="158500"/>
    <lineage>
        <taxon>Bacteria</taxon>
        <taxon>Pseudomonadati</taxon>
        <taxon>Pseudomonadota</taxon>
        <taxon>Alphaproteobacteria</taxon>
        <taxon>Sphingomonadales</taxon>
        <taxon>Sphingomonadaceae</taxon>
        <taxon>Novosphingobium</taxon>
    </lineage>
</organism>
<dbReference type="eggNOG" id="COG2825">
    <property type="taxonomic scope" value="Bacteria"/>
</dbReference>
<evidence type="ECO:0000256" key="1">
    <source>
        <dbReference type="SAM" id="MobiDB-lite"/>
    </source>
</evidence>
<keyword evidence="2" id="KW-0732">Signal</keyword>
<dbReference type="STRING" id="158500.BES08_01260"/>
<reference evidence="3" key="2">
    <citation type="submission" date="2016-08" db="EMBL/GenBank/DDBJ databases">
        <authorList>
            <person name="Seilhamer J.J."/>
        </authorList>
    </citation>
    <scope>NUCLEOTIDE SEQUENCE [LARGE SCALE GENOMIC DNA]</scope>
    <source>
        <strain evidence="3">SA1</strain>
    </source>
</reference>
<name>A0A031K5I3_9SPHN</name>
<dbReference type="Proteomes" id="UP000094626">
    <property type="component" value="Chromosome"/>
</dbReference>
<dbReference type="GO" id="GO:0051082">
    <property type="term" value="F:unfolded protein binding"/>
    <property type="evidence" value="ECO:0007669"/>
    <property type="project" value="InterPro"/>
</dbReference>
<dbReference type="Pfam" id="PF03938">
    <property type="entry name" value="OmpH"/>
    <property type="match status" value="1"/>
</dbReference>
<proteinExistence type="predicted"/>
<feature type="chain" id="PRO_5014496961" evidence="2">
    <location>
        <begin position="27"/>
        <end position="238"/>
    </location>
</feature>
<dbReference type="AlphaFoldDB" id="A0A031K5I3"/>
<protein>
    <submittedName>
        <fullName evidence="4">Outer membrane protein (OmpH-like)</fullName>
    </submittedName>
</protein>
<dbReference type="PATRIC" id="fig|158500.4.peg.245"/>
<sequence length="238" mass="24725">MITKNKTIALAAGLAFAAVSAQPALAAKPAPAAAAPATGGTIVQGLGVASFDAVIANSNAFKTAETQRQTTFKAQFDQAQTRQNALNAQIKPLIDKFNADRQGGKVTQAALEQQAGSIQQIQENGKAELQRILQPVGLSQAYVNEQIEDKLNDAVKAAMTKKGVSILISPDAILAVNGGAYNLNQDILNELNTSIPSAQLVPPAGWEPRQVREQRAQQAAAQGQAPAGAAPATQPSGR</sequence>
<dbReference type="InterPro" id="IPR005632">
    <property type="entry name" value="Chaperone_Skp"/>
</dbReference>
<accession>A0A031K5I3</accession>
<dbReference type="EMBL" id="CP017075">
    <property type="protein sequence ID" value="AOR75535.1"/>
    <property type="molecule type" value="Genomic_DNA"/>
</dbReference>
<evidence type="ECO:0000313" key="3">
    <source>
        <dbReference type="EMBL" id="AOR75535.1"/>
    </source>
</evidence>
<dbReference type="RefSeq" id="WP_036522553.1">
    <property type="nucleotide sequence ID" value="NZ_CP017075.1"/>
</dbReference>
<dbReference type="SMART" id="SM00935">
    <property type="entry name" value="OmpH"/>
    <property type="match status" value="1"/>
</dbReference>
<evidence type="ECO:0000313" key="4">
    <source>
        <dbReference type="EMBL" id="EZP84484.1"/>
    </source>
</evidence>
<dbReference type="Gene3D" id="3.30.910.20">
    <property type="entry name" value="Skp domain"/>
    <property type="match status" value="1"/>
</dbReference>
<evidence type="ECO:0000256" key="2">
    <source>
        <dbReference type="SAM" id="SignalP"/>
    </source>
</evidence>
<reference evidence="4 5" key="1">
    <citation type="submission" date="2014-03" db="EMBL/GenBank/DDBJ databases">
        <title>Whole genome sequence of Novosphingobium resinovorum KF1.</title>
        <authorList>
            <person name="Gan H.M."/>
            <person name="Gan H.Y."/>
            <person name="Chew T.H."/>
            <person name="Savka M.A."/>
        </authorList>
    </citation>
    <scope>NUCLEOTIDE SEQUENCE [LARGE SCALE GENOMIC DNA]</scope>
    <source>
        <strain evidence="4 5">KF1</strain>
    </source>
</reference>
<dbReference type="InterPro" id="IPR024930">
    <property type="entry name" value="Skp_dom_sf"/>
</dbReference>
<dbReference type="SUPFAM" id="SSF111384">
    <property type="entry name" value="OmpH-like"/>
    <property type="match status" value="1"/>
</dbReference>
<feature type="signal peptide" evidence="2">
    <location>
        <begin position="1"/>
        <end position="26"/>
    </location>
</feature>
<dbReference type="Proteomes" id="UP000024329">
    <property type="component" value="Unassembled WGS sequence"/>
</dbReference>
<evidence type="ECO:0000313" key="6">
    <source>
        <dbReference type="Proteomes" id="UP000094626"/>
    </source>
</evidence>
<reference evidence="6" key="3">
    <citation type="journal article" date="2017" name="J. Biotechnol.">
        <title>Complete genome sequence of Novosphingobium resinovorum SA1, a versatile xenobiotic-degrading bacterium capable of utilizing sulfanilic acid.</title>
        <authorList>
            <person name="Hegedus B."/>
            <person name="Kos P.B."/>
            <person name="Balint B."/>
            <person name="Maroti G."/>
            <person name="Gan H.M."/>
            <person name="Perei K."/>
            <person name="Rakhely G."/>
        </authorList>
    </citation>
    <scope>NUCLEOTIDE SEQUENCE [LARGE SCALE GENOMIC DNA]</scope>
    <source>
        <strain evidence="6">SA1</strain>
    </source>
</reference>
<evidence type="ECO:0000313" key="5">
    <source>
        <dbReference type="Proteomes" id="UP000024329"/>
    </source>
</evidence>